<dbReference type="InterPro" id="IPR021268">
    <property type="entry name" value="DUF2845"/>
</dbReference>
<reference evidence="1" key="1">
    <citation type="submission" date="2023-07" db="EMBL/GenBank/DDBJ databases">
        <authorList>
            <person name="Pelsma A.J. K."/>
        </authorList>
    </citation>
    <scope>NUCLEOTIDE SEQUENCE</scope>
</reference>
<organism evidence="1">
    <name type="scientific">freshwater sediment metagenome</name>
    <dbReference type="NCBI Taxonomy" id="556182"/>
    <lineage>
        <taxon>unclassified sequences</taxon>
        <taxon>metagenomes</taxon>
        <taxon>ecological metagenomes</taxon>
    </lineage>
</organism>
<proteinExistence type="predicted"/>
<dbReference type="EMBL" id="OY288114">
    <property type="protein sequence ID" value="CAJ0879620.1"/>
    <property type="molecule type" value="Genomic_DNA"/>
</dbReference>
<evidence type="ECO:0000313" key="1">
    <source>
        <dbReference type="EMBL" id="CAJ0879620.1"/>
    </source>
</evidence>
<dbReference type="AlphaFoldDB" id="A0AA48REB0"/>
<protein>
    <recommendedName>
        <fullName evidence="2">DUF2845 domain-containing protein</fullName>
    </recommendedName>
</protein>
<gene>
    <name evidence="1" type="ORF">AMST5_03078</name>
</gene>
<evidence type="ECO:0008006" key="2">
    <source>
        <dbReference type="Google" id="ProtNLM"/>
    </source>
</evidence>
<accession>A0AA48REB0</accession>
<sequence length="108" mass="11879">MIFRLSMAVAICFSAETSALALSCGTRFIVEGQSDYEVLKLCGPPSWTNNRFAFVPVNPGVPYGYGPQQGYLAPVEDWIYDLGSTKLMERLTFSNGRVIRIETLGYGG</sequence>
<name>A0AA48REB0_9ZZZZ</name>
<dbReference type="Pfam" id="PF11006">
    <property type="entry name" value="DUF2845"/>
    <property type="match status" value="1"/>
</dbReference>